<feature type="domain" description="Nitroreductase" evidence="3">
    <location>
        <begin position="5"/>
        <end position="48"/>
    </location>
</feature>
<dbReference type="AlphaFoldDB" id="A0A6L7GYJ0"/>
<evidence type="ECO:0000256" key="1">
    <source>
        <dbReference type="ARBA" id="ARBA00007118"/>
    </source>
</evidence>
<keyword evidence="2" id="KW-0560">Oxidoreductase</keyword>
<comment type="caution">
    <text evidence="4">The sequence shown here is derived from an EMBL/GenBank/DDBJ whole genome shotgun (WGS) entry which is preliminary data.</text>
</comment>
<dbReference type="InterPro" id="IPR000415">
    <property type="entry name" value="Nitroreductase-like"/>
</dbReference>
<dbReference type="PANTHER" id="PTHR43673:SF10">
    <property type="entry name" value="NADH DEHYDROGENASE_NAD(P)H NITROREDUCTASE XCC3605-RELATED"/>
    <property type="match status" value="1"/>
</dbReference>
<dbReference type="Pfam" id="PF00881">
    <property type="entry name" value="Nitroreductase"/>
    <property type="match status" value="2"/>
</dbReference>
<proteinExistence type="inferred from homology"/>
<dbReference type="SUPFAM" id="SSF55469">
    <property type="entry name" value="FMN-dependent nitroreductase-like"/>
    <property type="match status" value="1"/>
</dbReference>
<evidence type="ECO:0000256" key="2">
    <source>
        <dbReference type="ARBA" id="ARBA00023002"/>
    </source>
</evidence>
<dbReference type="RefSeq" id="WP_160903962.1">
    <property type="nucleotide sequence ID" value="NZ_CP102850.1"/>
</dbReference>
<sequence length="196" mass="21014">MHELIAGRRSARGYDPDATITAADLTAVLEAGRWAPTWGRMQPVRFVVGVRGDATFAGLTEILTRGNAGWAPASAALVLVCTSAEPDDEKARTYAAVDAGLAVSQMILQAGALGFNGHPMAGFDPDAARRRFGIPDDRRPLVLLGIGRVADPTNVAPEIRERDARPRTRLPLAEVAFADTWGTPYRPSDRRSPEGI</sequence>
<feature type="domain" description="Nitroreductase" evidence="3">
    <location>
        <begin position="69"/>
        <end position="148"/>
    </location>
</feature>
<reference evidence="4 5" key="1">
    <citation type="submission" date="2019-11" db="EMBL/GenBank/DDBJ databases">
        <title>Gordonia sp. nov., a novel actinobacterium isolated from mangrove soil in Hainan.</title>
        <authorList>
            <person name="Huang X."/>
            <person name="Xie Y."/>
            <person name="Chu X."/>
            <person name="Xiao K."/>
        </authorList>
    </citation>
    <scope>NUCLEOTIDE SEQUENCE [LARGE SCALE GENOMIC DNA]</scope>
    <source>
        <strain evidence="4 5">HNM0687</strain>
    </source>
</reference>
<organism evidence="4 5">
    <name type="scientific">Gordonia mangrovi</name>
    <dbReference type="NCBI Taxonomy" id="2665643"/>
    <lineage>
        <taxon>Bacteria</taxon>
        <taxon>Bacillati</taxon>
        <taxon>Actinomycetota</taxon>
        <taxon>Actinomycetes</taxon>
        <taxon>Mycobacteriales</taxon>
        <taxon>Gordoniaceae</taxon>
        <taxon>Gordonia</taxon>
    </lineage>
</organism>
<protein>
    <submittedName>
        <fullName evidence="4">Nitroreductase</fullName>
    </submittedName>
</protein>
<evidence type="ECO:0000259" key="3">
    <source>
        <dbReference type="Pfam" id="PF00881"/>
    </source>
</evidence>
<dbReference type="Gene3D" id="3.40.109.10">
    <property type="entry name" value="NADH Oxidase"/>
    <property type="match status" value="1"/>
</dbReference>
<dbReference type="EMBL" id="WMBR01000006">
    <property type="protein sequence ID" value="MXP23785.1"/>
    <property type="molecule type" value="Genomic_DNA"/>
</dbReference>
<comment type="similarity">
    <text evidence="1">Belongs to the nitroreductase family.</text>
</comment>
<evidence type="ECO:0000313" key="4">
    <source>
        <dbReference type="EMBL" id="MXP23785.1"/>
    </source>
</evidence>
<evidence type="ECO:0000313" key="5">
    <source>
        <dbReference type="Proteomes" id="UP000475545"/>
    </source>
</evidence>
<dbReference type="CDD" id="cd02138">
    <property type="entry name" value="TdsD-like"/>
    <property type="match status" value="1"/>
</dbReference>
<dbReference type="InterPro" id="IPR029479">
    <property type="entry name" value="Nitroreductase"/>
</dbReference>
<dbReference type="PANTHER" id="PTHR43673">
    <property type="entry name" value="NAD(P)H NITROREDUCTASE YDGI-RELATED"/>
    <property type="match status" value="1"/>
</dbReference>
<gene>
    <name evidence="4" type="ORF">GIY30_20820</name>
</gene>
<dbReference type="GO" id="GO:0016491">
    <property type="term" value="F:oxidoreductase activity"/>
    <property type="evidence" value="ECO:0007669"/>
    <property type="project" value="UniProtKB-KW"/>
</dbReference>
<keyword evidence="5" id="KW-1185">Reference proteome</keyword>
<name>A0A6L7GYJ0_9ACTN</name>
<dbReference type="Proteomes" id="UP000475545">
    <property type="component" value="Unassembled WGS sequence"/>
</dbReference>
<accession>A0A6L7GYJ0</accession>